<evidence type="ECO:0000256" key="4">
    <source>
        <dbReference type="ARBA" id="ARBA00022989"/>
    </source>
</evidence>
<keyword evidence="5 7" id="KW-0472">Membrane</keyword>
<feature type="region of interest" description="Disordered" evidence="6">
    <location>
        <begin position="168"/>
        <end position="202"/>
    </location>
</feature>
<comment type="caution">
    <text evidence="9">The sequence shown here is derived from an EMBL/GenBank/DDBJ whole genome shotgun (WGS) entry which is preliminary data.</text>
</comment>
<evidence type="ECO:0000256" key="6">
    <source>
        <dbReference type="SAM" id="MobiDB-lite"/>
    </source>
</evidence>
<evidence type="ECO:0000259" key="8">
    <source>
        <dbReference type="SMART" id="SM00014"/>
    </source>
</evidence>
<dbReference type="Gene3D" id="1.20.144.10">
    <property type="entry name" value="Phosphatidic acid phosphatase type 2/haloperoxidase"/>
    <property type="match status" value="1"/>
</dbReference>
<evidence type="ECO:0000256" key="3">
    <source>
        <dbReference type="ARBA" id="ARBA00022692"/>
    </source>
</evidence>
<dbReference type="Pfam" id="PF01569">
    <property type="entry name" value="PAP2"/>
    <property type="match status" value="1"/>
</dbReference>
<dbReference type="CDD" id="cd03390">
    <property type="entry name" value="PAP2_containing_1_like"/>
    <property type="match status" value="1"/>
</dbReference>
<feature type="transmembrane region" description="Helical" evidence="7">
    <location>
        <begin position="93"/>
        <end position="112"/>
    </location>
</feature>
<dbReference type="SMART" id="SM00014">
    <property type="entry name" value="acidPPc"/>
    <property type="match status" value="1"/>
</dbReference>
<reference evidence="9" key="1">
    <citation type="submission" date="2021-01" db="EMBL/GenBank/DDBJ databases">
        <authorList>
            <person name="Kaushik A."/>
        </authorList>
    </citation>
    <scope>NUCLEOTIDE SEQUENCE</scope>
    <source>
        <strain evidence="9">AG1-1A</strain>
    </source>
</reference>
<feature type="compositionally biased region" description="Polar residues" evidence="6">
    <location>
        <begin position="188"/>
        <end position="202"/>
    </location>
</feature>
<keyword evidence="3 7" id="KW-0812">Transmembrane</keyword>
<accession>A0A8H3CLY6</accession>
<gene>
    <name evidence="9" type="ORF">RDB_LOCUS141707</name>
</gene>
<comment type="similarity">
    <text evidence="2">Belongs to the PA-phosphatase related phosphoesterase family.</text>
</comment>
<protein>
    <recommendedName>
        <fullName evidence="8">Phosphatidic acid phosphatase type 2/haloperoxidase domain-containing protein</fullName>
    </recommendedName>
</protein>
<dbReference type="PANTHER" id="PTHR10165">
    <property type="entry name" value="LIPID PHOSPHATE PHOSPHATASE"/>
    <property type="match status" value="1"/>
</dbReference>
<comment type="subcellular location">
    <subcellularLocation>
        <location evidence="1">Membrane</location>
        <topology evidence="1">Multi-pass membrane protein</topology>
    </subcellularLocation>
</comment>
<dbReference type="Proteomes" id="UP000663840">
    <property type="component" value="Unassembled WGS sequence"/>
</dbReference>
<keyword evidence="4 7" id="KW-1133">Transmembrane helix</keyword>
<dbReference type="EMBL" id="CAJMWR010004151">
    <property type="protein sequence ID" value="CAE6486503.1"/>
    <property type="molecule type" value="Genomic_DNA"/>
</dbReference>
<evidence type="ECO:0000256" key="5">
    <source>
        <dbReference type="ARBA" id="ARBA00023136"/>
    </source>
</evidence>
<evidence type="ECO:0000256" key="2">
    <source>
        <dbReference type="ARBA" id="ARBA00008816"/>
    </source>
</evidence>
<evidence type="ECO:0000256" key="1">
    <source>
        <dbReference type="ARBA" id="ARBA00004141"/>
    </source>
</evidence>
<dbReference type="GO" id="GO:0046839">
    <property type="term" value="P:phospholipid dephosphorylation"/>
    <property type="evidence" value="ECO:0007669"/>
    <property type="project" value="TreeGrafter"/>
</dbReference>
<feature type="domain" description="Phosphatidic acid phosphatase type 2/haloperoxidase" evidence="8">
    <location>
        <begin position="1"/>
        <end position="140"/>
    </location>
</feature>
<feature type="transmembrane region" description="Helical" evidence="7">
    <location>
        <begin position="62"/>
        <end position="81"/>
    </location>
</feature>
<dbReference type="InterPro" id="IPR036938">
    <property type="entry name" value="PAP2/HPO_sf"/>
</dbReference>
<dbReference type="InterPro" id="IPR000326">
    <property type="entry name" value="PAP2/HPO"/>
</dbReference>
<dbReference type="InterPro" id="IPR043216">
    <property type="entry name" value="PAP-like"/>
</dbReference>
<organism evidence="9 10">
    <name type="scientific">Rhizoctonia solani</name>
    <dbReference type="NCBI Taxonomy" id="456999"/>
    <lineage>
        <taxon>Eukaryota</taxon>
        <taxon>Fungi</taxon>
        <taxon>Dikarya</taxon>
        <taxon>Basidiomycota</taxon>
        <taxon>Agaricomycotina</taxon>
        <taxon>Agaricomycetes</taxon>
        <taxon>Cantharellales</taxon>
        <taxon>Ceratobasidiaceae</taxon>
        <taxon>Rhizoctonia</taxon>
    </lineage>
</organism>
<evidence type="ECO:0000256" key="7">
    <source>
        <dbReference type="SAM" id="Phobius"/>
    </source>
</evidence>
<sequence>MTSVVTHLVKVTVGRPRPDLLHRCQPISGATNHAPNQFSGLATWTICTQTNKLIMRDGWRSFWSGHSSGSFAGLSFLSYYMAGKLHMFDEQGYTAKVWLALTPLLIALLVAISRTVDNRHHWQDVTVGAVVGMNLAYFAYRQYYPSLADKLCHEAYQARLSPFQCDLPRDELDREGPDDEESRPLIRSYSNQDINSPRSDRS</sequence>
<dbReference type="AlphaFoldDB" id="A0A8H3CLY6"/>
<dbReference type="PANTHER" id="PTHR10165:SF35">
    <property type="entry name" value="RE23632P"/>
    <property type="match status" value="1"/>
</dbReference>
<name>A0A8H3CLY6_9AGAM</name>
<evidence type="ECO:0000313" key="10">
    <source>
        <dbReference type="Proteomes" id="UP000663840"/>
    </source>
</evidence>
<dbReference type="GO" id="GO:0006644">
    <property type="term" value="P:phospholipid metabolic process"/>
    <property type="evidence" value="ECO:0007669"/>
    <property type="project" value="InterPro"/>
</dbReference>
<dbReference type="GO" id="GO:0016020">
    <property type="term" value="C:membrane"/>
    <property type="evidence" value="ECO:0007669"/>
    <property type="project" value="UniProtKB-SubCell"/>
</dbReference>
<proteinExistence type="inferred from homology"/>
<dbReference type="SUPFAM" id="SSF48317">
    <property type="entry name" value="Acid phosphatase/Vanadium-dependent haloperoxidase"/>
    <property type="match status" value="1"/>
</dbReference>
<evidence type="ECO:0000313" key="9">
    <source>
        <dbReference type="EMBL" id="CAE6486503.1"/>
    </source>
</evidence>
<dbReference type="GO" id="GO:0008195">
    <property type="term" value="F:phosphatidate phosphatase activity"/>
    <property type="evidence" value="ECO:0007669"/>
    <property type="project" value="TreeGrafter"/>
</dbReference>